<dbReference type="Proteomes" id="UP000243579">
    <property type="component" value="Unassembled WGS sequence"/>
</dbReference>
<sequence>MEGATDAAAEDLRRRNRLKQKRLRERVAGERRQLRAQVASLVKTLAVAQSKPKETCLSWKSIAASLARSSVESKLTLTMLRQEIERAWVASMHPSRSLLPNAPFNWTDITLMAEPASRRLGLDWYTKHLYHNTDRMQQLCAFPSSGTVVDNLVVNIGNDLVDLIGRIQIDYDKPLEATYDVLRDKIWAELRGDTHSFVSEYLDEELVKSIDPKMLYRRTVLDVEESNYYVCREFNEPNRVVFLFGNFTQDALQPRNLEWRPRLFWYILERLGPNKTRLKAMMYNGPKMVRGRLVTWKDVLGGTDEDFTGRTESQQFDRYVELVNEQFDQLLRVDYASLALKALETERSKVENMEREARLRLRNRLKQKRHRDRCNAERDTLLEQVAQLSRELHRAAKRPKSAPSTLLSWQAIADALAEEANDAKTAQRVLTAQHKRLMALGRAMGLWVSAVSRRDNLPAIAEPWSSVALVAEPTARSLGLDWFTRHLYHNTERMVQLSAFPSEGIVKDTLIRDCGDGISDLVGRIQIEYDLPLTAVHTLLAGRIWNEMLGAASSSTSDYLDADLTAKIDPKLIYLRSALSANESNFFAAREFATDDRIVFAVGNFTQDALQPVNTQWRPRMFWYVLESLGLQRTRLRAVLYNGPKIRNGNVVTWQQDTGLMNVQSAPDGLSFTEFQRIVRRHVQPIVDVDYATLSLESLANGAEDARTAHQRLRNRLKQKRHRDRYTSERRHLINRINELQGAVDALQKKHRVPTSLSWQYVAGGLAQARVESCLTLEVLRAQYEEMDALTRSMTAWVAAASTRTLVPARLQILESNQVELAAELGSRKLGLDWFTQHLYCNAERMLTAAEFPSEETFHDISVLGSPHDELLYVLGRIQIMYNSSFRDAYAGLRQKIWRKIRGDTYPWVSQYLDEEMVRSIDNNMVYRRSPMTAAESNYYVSREFVSDSRAVFVLGNFTQDALQPVNEQWRPRFFWFIVEPAGDSLTRLRWLSFTGPNIAHGKALGWQDDLVSLGAAEQHRARLRLRYRLKHKRHRDRFTTERDALRRQIEELAAVLAQARTQGSMSTPLLAWRDIAMGLVTATASARLTNELLREANEATYSLASTMASWVAIHSRNLITTVMPPGFTPTVLLADPAARKLGLDWYTQHLYHNTERMLQLCAFPATGPVQDVTVIDHQDSGLSDAFGRVQIEYNESLEDTYAALADKIWSVLRGDTHQSISEFLDCETTRQIDPKLVYRRTPRGVDESNYYACREFRFKDRVVFLYGNFSHDALQPVNIQWKARMFWLLMAKPYRGAPILFQPKSLLLTCRWSVNTLHSLLTADEARRVAHQRQRNRMKQKRHRERFNSERARLRAQIAELGAVVATLQKTGEPLLPWKEVAAGLAQASVESRLSLEAVRYKCEAMARHIRCMSAWVAAMTRPPMYSSCQHLLGPAPTMLLADRDARRQGLDWFTQHLYHNTDRMLHESGLHNASGSLQDMLVVNRGNGLADILGRIQVDNPLSLEDTVAALQDKLWAELRGDTHPCGAEILDEELVRSIDPKMVYRRTALNPEESNYYVCRQFSTENRVVFLFGNFNQDALQPVNLVWRPRYFWYVLERRGARQTRIKAMFYNGPKVVHGRVLTWKDEIKQDGVDLGAGPDDAQFWQYQQHIDEDWRPLMDCDYKLLTLQPLPARRC</sequence>
<feature type="coiled-coil region" evidence="1">
    <location>
        <begin position="336"/>
        <end position="398"/>
    </location>
</feature>
<dbReference type="EMBL" id="JNBR01001821">
    <property type="protein sequence ID" value="OQR85095.1"/>
    <property type="molecule type" value="Genomic_DNA"/>
</dbReference>
<organism evidence="2 3">
    <name type="scientific">Achlya hypogyna</name>
    <name type="common">Oomycete</name>
    <name type="synonym">Protoachlya hypogyna</name>
    <dbReference type="NCBI Taxonomy" id="1202772"/>
    <lineage>
        <taxon>Eukaryota</taxon>
        <taxon>Sar</taxon>
        <taxon>Stramenopiles</taxon>
        <taxon>Oomycota</taxon>
        <taxon>Saprolegniomycetes</taxon>
        <taxon>Saprolegniales</taxon>
        <taxon>Achlyaceae</taxon>
        <taxon>Achlya</taxon>
    </lineage>
</organism>
<protein>
    <recommendedName>
        <fullName evidence="4">BZIP domain-containing protein</fullName>
    </recommendedName>
</protein>
<reference evidence="2 3" key="1">
    <citation type="journal article" date="2014" name="Genome Biol. Evol.">
        <title>The secreted proteins of Achlya hypogyna and Thraustotheca clavata identify the ancestral oomycete secretome and reveal gene acquisitions by horizontal gene transfer.</title>
        <authorList>
            <person name="Misner I."/>
            <person name="Blouin N."/>
            <person name="Leonard G."/>
            <person name="Richards T.A."/>
            <person name="Lane C.E."/>
        </authorList>
    </citation>
    <scope>NUCLEOTIDE SEQUENCE [LARGE SCALE GENOMIC DNA]</scope>
    <source>
        <strain evidence="2 3">ATCC 48635</strain>
    </source>
</reference>
<feature type="coiled-coil region" evidence="1">
    <location>
        <begin position="696"/>
        <end position="750"/>
    </location>
</feature>
<evidence type="ECO:0008006" key="4">
    <source>
        <dbReference type="Google" id="ProtNLM"/>
    </source>
</evidence>
<keyword evidence="1" id="KW-0175">Coiled coil</keyword>
<proteinExistence type="predicted"/>
<evidence type="ECO:0000313" key="3">
    <source>
        <dbReference type="Proteomes" id="UP000243579"/>
    </source>
</evidence>
<accession>A0A1V9YH86</accession>
<dbReference type="OrthoDB" id="10518004at2759"/>
<keyword evidence="3" id="KW-1185">Reference proteome</keyword>
<evidence type="ECO:0000256" key="1">
    <source>
        <dbReference type="SAM" id="Coils"/>
    </source>
</evidence>
<comment type="caution">
    <text evidence="2">The sequence shown here is derived from an EMBL/GenBank/DDBJ whole genome shotgun (WGS) entry which is preliminary data.</text>
</comment>
<feature type="coiled-coil region" evidence="1">
    <location>
        <begin position="1036"/>
        <end position="1063"/>
    </location>
</feature>
<gene>
    <name evidence="2" type="ORF">ACHHYP_12286</name>
</gene>
<name>A0A1V9YH86_ACHHY</name>
<evidence type="ECO:0000313" key="2">
    <source>
        <dbReference type="EMBL" id="OQR85095.1"/>
    </source>
</evidence>